<dbReference type="GO" id="GO:0005739">
    <property type="term" value="C:mitochondrion"/>
    <property type="evidence" value="ECO:0007669"/>
    <property type="project" value="TreeGrafter"/>
</dbReference>
<dbReference type="EMBL" id="JAFEKC020000013">
    <property type="protein sequence ID" value="KAK0511386.1"/>
    <property type="molecule type" value="Genomic_DNA"/>
</dbReference>
<dbReference type="PANTHER" id="PTHR12184:SF1">
    <property type="entry name" value="UBIQUINOL-CYTOCHROME-C REDUCTASE COMPLEX ASSEMBLY FACTOR 1"/>
    <property type="match status" value="1"/>
</dbReference>
<dbReference type="Proteomes" id="UP001166286">
    <property type="component" value="Unassembled WGS sequence"/>
</dbReference>
<dbReference type="Pfam" id="PF03981">
    <property type="entry name" value="Ubiq_cyt_C_chap"/>
    <property type="match status" value="1"/>
</dbReference>
<feature type="region of interest" description="Disordered" evidence="2">
    <location>
        <begin position="72"/>
        <end position="109"/>
    </location>
</feature>
<proteinExistence type="inferred from homology"/>
<reference evidence="4" key="1">
    <citation type="submission" date="2023-03" db="EMBL/GenBank/DDBJ databases">
        <title>Complete genome of Cladonia borealis.</title>
        <authorList>
            <person name="Park H."/>
        </authorList>
    </citation>
    <scope>NUCLEOTIDE SEQUENCE</scope>
    <source>
        <strain evidence="4">ANT050790</strain>
    </source>
</reference>
<organism evidence="4 5">
    <name type="scientific">Cladonia borealis</name>
    <dbReference type="NCBI Taxonomy" id="184061"/>
    <lineage>
        <taxon>Eukaryota</taxon>
        <taxon>Fungi</taxon>
        <taxon>Dikarya</taxon>
        <taxon>Ascomycota</taxon>
        <taxon>Pezizomycotina</taxon>
        <taxon>Lecanoromycetes</taxon>
        <taxon>OSLEUM clade</taxon>
        <taxon>Lecanoromycetidae</taxon>
        <taxon>Lecanorales</taxon>
        <taxon>Lecanorineae</taxon>
        <taxon>Cladoniaceae</taxon>
        <taxon>Cladonia</taxon>
    </lineage>
</organism>
<feature type="domain" description="Ubiquinol-cytochrome c chaperone" evidence="3">
    <location>
        <begin position="180"/>
        <end position="320"/>
    </location>
</feature>
<dbReference type="AlphaFoldDB" id="A0AA39R0X4"/>
<keyword evidence="5" id="KW-1185">Reference proteome</keyword>
<accession>A0AA39R0X4</accession>
<comment type="caution">
    <text evidence="4">The sequence shown here is derived from an EMBL/GenBank/DDBJ whole genome shotgun (WGS) entry which is preliminary data.</text>
</comment>
<evidence type="ECO:0000256" key="2">
    <source>
        <dbReference type="SAM" id="MobiDB-lite"/>
    </source>
</evidence>
<dbReference type="InterPro" id="IPR021150">
    <property type="entry name" value="Ubiq_cyt_c_chap"/>
</dbReference>
<gene>
    <name evidence="4" type="ORF">JMJ35_005959</name>
</gene>
<dbReference type="PANTHER" id="PTHR12184">
    <property type="entry name" value="UBIQUINOL-CYTOCHROME C REDUCTASE COMPLEX ASSEMBLY FACTOR 1 FAMILY MEMBER"/>
    <property type="match status" value="1"/>
</dbReference>
<dbReference type="GO" id="GO:0034551">
    <property type="term" value="P:mitochondrial respiratory chain complex III assembly"/>
    <property type="evidence" value="ECO:0007669"/>
    <property type="project" value="TreeGrafter"/>
</dbReference>
<evidence type="ECO:0000259" key="3">
    <source>
        <dbReference type="Pfam" id="PF03981"/>
    </source>
</evidence>
<evidence type="ECO:0000313" key="5">
    <source>
        <dbReference type="Proteomes" id="UP001166286"/>
    </source>
</evidence>
<comment type="similarity">
    <text evidence="1">Belongs to the CBP3 family.</text>
</comment>
<sequence length="361" mass="39961">MPSSALCTACRQALRQEVGQLRRAQAPYQARANCPKILNPSRPYTTRHSLSAAQANIKQKQPAPRPYLAVPKTSRIAPQTLQKTEQSSPAAKIPPQSPPKGESATAAFLESPTRSIAKELRKRATNTTETYVAYGVCEKLVKECARQADYTIPQARDKNAEVPKTKDDEDLGVGTGWWYETLGLTPTFATWSQITFLHMYLLNCRLRCFQPAHAPTWQQHLLDHFFYLAEDRMVVIHNIEANFVRQKYLKDMYMQWRGLLAGYDEGLVNGDAVLATAVWRNIFKGDEGVDFRGVAEIVSYMRGVLKGLEGLSDGDVASGEVFFGNPGQERDEVLVRSGLMDAPGQLAGGTVEAGGRAKAVK</sequence>
<protein>
    <recommendedName>
        <fullName evidence="3">Ubiquinol-cytochrome c chaperone domain-containing protein</fullName>
    </recommendedName>
</protein>
<evidence type="ECO:0000256" key="1">
    <source>
        <dbReference type="ARBA" id="ARBA00006407"/>
    </source>
</evidence>
<dbReference type="InterPro" id="IPR007129">
    <property type="entry name" value="Ubiqinol_cyt_c_chaperone_CPB3"/>
</dbReference>
<evidence type="ECO:0000313" key="4">
    <source>
        <dbReference type="EMBL" id="KAK0511386.1"/>
    </source>
</evidence>
<name>A0AA39R0X4_9LECA</name>
<feature type="compositionally biased region" description="Polar residues" evidence="2">
    <location>
        <begin position="76"/>
        <end position="89"/>
    </location>
</feature>